<dbReference type="Gene3D" id="1.10.357.10">
    <property type="entry name" value="Tetracycline Repressor, domain 2"/>
    <property type="match status" value="1"/>
</dbReference>
<keyword evidence="3 5" id="KW-0238">DNA-binding</keyword>
<keyword evidence="1" id="KW-0678">Repressor</keyword>
<keyword evidence="8" id="KW-1185">Reference proteome</keyword>
<organism evidence="7 8">
    <name type="scientific">Pontibacillus halophilus JSM 076056 = DSM 19796</name>
    <dbReference type="NCBI Taxonomy" id="1385510"/>
    <lineage>
        <taxon>Bacteria</taxon>
        <taxon>Bacillati</taxon>
        <taxon>Bacillota</taxon>
        <taxon>Bacilli</taxon>
        <taxon>Bacillales</taxon>
        <taxon>Bacillaceae</taxon>
        <taxon>Pontibacillus</taxon>
    </lineage>
</organism>
<dbReference type="InterPro" id="IPR009057">
    <property type="entry name" value="Homeodomain-like_sf"/>
</dbReference>
<evidence type="ECO:0000259" key="6">
    <source>
        <dbReference type="PROSITE" id="PS50977"/>
    </source>
</evidence>
<reference evidence="7 8" key="1">
    <citation type="submission" date="2013-08" db="EMBL/GenBank/DDBJ databases">
        <authorList>
            <person name="Huang J."/>
            <person name="Wang G."/>
        </authorList>
    </citation>
    <scope>NUCLEOTIDE SEQUENCE [LARGE SCALE GENOMIC DNA]</scope>
    <source>
        <strain evidence="7 8">JSM 076056</strain>
    </source>
</reference>
<feature type="domain" description="HTH tetR-type" evidence="6">
    <location>
        <begin position="6"/>
        <end position="66"/>
    </location>
</feature>
<evidence type="ECO:0000313" key="7">
    <source>
        <dbReference type="EMBL" id="KGX91635.1"/>
    </source>
</evidence>
<dbReference type="Pfam" id="PF13977">
    <property type="entry name" value="TetR_C_6"/>
    <property type="match status" value="1"/>
</dbReference>
<dbReference type="InterPro" id="IPR050624">
    <property type="entry name" value="HTH-type_Tx_Regulator"/>
</dbReference>
<gene>
    <name evidence="7" type="ORF">N781_03935</name>
</gene>
<dbReference type="RefSeq" id="WP_026800638.1">
    <property type="nucleotide sequence ID" value="NZ_AULI01000009.1"/>
</dbReference>
<keyword evidence="2" id="KW-0805">Transcription regulation</keyword>
<protein>
    <submittedName>
        <fullName evidence="7">Transcriptional regulator</fullName>
    </submittedName>
</protein>
<evidence type="ECO:0000256" key="5">
    <source>
        <dbReference type="PROSITE-ProRule" id="PRU00335"/>
    </source>
</evidence>
<dbReference type="Proteomes" id="UP000030528">
    <property type="component" value="Unassembled WGS sequence"/>
</dbReference>
<name>A0A0A5GKF1_9BACI</name>
<dbReference type="SUPFAM" id="SSF48498">
    <property type="entry name" value="Tetracyclin repressor-like, C-terminal domain"/>
    <property type="match status" value="1"/>
</dbReference>
<evidence type="ECO:0000256" key="1">
    <source>
        <dbReference type="ARBA" id="ARBA00022491"/>
    </source>
</evidence>
<dbReference type="eggNOG" id="COG1309">
    <property type="taxonomic scope" value="Bacteria"/>
</dbReference>
<dbReference type="PANTHER" id="PTHR43479">
    <property type="entry name" value="ACREF/ENVCD OPERON REPRESSOR-RELATED"/>
    <property type="match status" value="1"/>
</dbReference>
<dbReference type="SUPFAM" id="SSF46689">
    <property type="entry name" value="Homeodomain-like"/>
    <property type="match status" value="1"/>
</dbReference>
<dbReference type="STRING" id="1385510.GCA_000425205_02289"/>
<evidence type="ECO:0000313" key="8">
    <source>
        <dbReference type="Proteomes" id="UP000030528"/>
    </source>
</evidence>
<dbReference type="InterPro" id="IPR036271">
    <property type="entry name" value="Tet_transcr_reg_TetR-rel_C_sf"/>
</dbReference>
<dbReference type="InterPro" id="IPR039538">
    <property type="entry name" value="BetI_C"/>
</dbReference>
<dbReference type="OrthoDB" id="9810250at2"/>
<dbReference type="EMBL" id="AVPE01000009">
    <property type="protein sequence ID" value="KGX91635.1"/>
    <property type="molecule type" value="Genomic_DNA"/>
</dbReference>
<comment type="caution">
    <text evidence="7">The sequence shown here is derived from an EMBL/GenBank/DDBJ whole genome shotgun (WGS) entry which is preliminary data.</text>
</comment>
<dbReference type="Pfam" id="PF00440">
    <property type="entry name" value="TetR_N"/>
    <property type="match status" value="1"/>
</dbReference>
<evidence type="ECO:0000256" key="2">
    <source>
        <dbReference type="ARBA" id="ARBA00023015"/>
    </source>
</evidence>
<dbReference type="AlphaFoldDB" id="A0A0A5GKF1"/>
<dbReference type="PANTHER" id="PTHR43479:SF11">
    <property type="entry name" value="ACREF_ENVCD OPERON REPRESSOR-RELATED"/>
    <property type="match status" value="1"/>
</dbReference>
<evidence type="ECO:0000256" key="3">
    <source>
        <dbReference type="ARBA" id="ARBA00023125"/>
    </source>
</evidence>
<keyword evidence="4" id="KW-0804">Transcription</keyword>
<dbReference type="InterPro" id="IPR001647">
    <property type="entry name" value="HTH_TetR"/>
</dbReference>
<dbReference type="PROSITE" id="PS50977">
    <property type="entry name" value="HTH_TETR_2"/>
    <property type="match status" value="1"/>
</dbReference>
<dbReference type="Gene3D" id="1.10.10.60">
    <property type="entry name" value="Homeodomain-like"/>
    <property type="match status" value="1"/>
</dbReference>
<proteinExistence type="predicted"/>
<evidence type="ECO:0000256" key="4">
    <source>
        <dbReference type="ARBA" id="ARBA00023163"/>
    </source>
</evidence>
<sequence>MKRKEEERKSQLLKATFQAIYDKSFSTVTLQDISDYAGVSKGVTNYYFRNKEDVFAHLLQWITDRIYEKEATAVNGTNKADDKLQAYLHAVFIGPEENEKFYQVYLEFLAHVRKVPLFHEINQAFHENCYRISKEIIQTGIDEGLYSKELQIESVARNIRAVIDGTLIQWLTVADREEHDTYKQHCYEAIKKLLSH</sequence>
<dbReference type="GO" id="GO:0003677">
    <property type="term" value="F:DNA binding"/>
    <property type="evidence" value="ECO:0007669"/>
    <property type="project" value="UniProtKB-UniRule"/>
</dbReference>
<feature type="DNA-binding region" description="H-T-H motif" evidence="5">
    <location>
        <begin position="29"/>
        <end position="48"/>
    </location>
</feature>
<accession>A0A0A5GKF1</accession>